<comment type="pathway">
    <text evidence="2 12">Cofactor biosynthesis; riboflavin biosynthesis; 5-amino-6-(D-ribitylamino)uracil from GTP: step 2/4.</text>
</comment>
<dbReference type="PROSITE" id="PS51747">
    <property type="entry name" value="CYT_DCMP_DEAMINASES_2"/>
    <property type="match status" value="1"/>
</dbReference>
<dbReference type="InterPro" id="IPR016193">
    <property type="entry name" value="Cytidine_deaminase-like"/>
</dbReference>
<feature type="binding site" evidence="14">
    <location>
        <position position="214"/>
    </location>
    <ligand>
        <name>substrate</name>
    </ligand>
</feature>
<dbReference type="PANTHER" id="PTHR38011:SF7">
    <property type="entry name" value="2,5-DIAMINO-6-RIBOSYLAMINO-4(3H)-PYRIMIDINONE 5'-PHOSPHATE REDUCTASE"/>
    <property type="match status" value="1"/>
</dbReference>
<evidence type="ECO:0000259" key="16">
    <source>
        <dbReference type="PROSITE" id="PS51747"/>
    </source>
</evidence>
<dbReference type="SUPFAM" id="SSF53597">
    <property type="entry name" value="Dihydrofolate reductase-like"/>
    <property type="match status" value="1"/>
</dbReference>
<dbReference type="NCBIfam" id="TIGR00326">
    <property type="entry name" value="eubact_ribD"/>
    <property type="match status" value="1"/>
</dbReference>
<feature type="binding site" evidence="14">
    <location>
        <position position="293"/>
    </location>
    <ligand>
        <name>substrate</name>
    </ligand>
</feature>
<evidence type="ECO:0000256" key="15">
    <source>
        <dbReference type="PIRSR" id="PIRSR006769-3"/>
    </source>
</evidence>
<dbReference type="Proteomes" id="UP000192980">
    <property type="component" value="Unassembled WGS sequence"/>
</dbReference>
<evidence type="ECO:0000256" key="3">
    <source>
        <dbReference type="ARBA" id="ARBA00004910"/>
    </source>
</evidence>
<feature type="binding site" evidence="14">
    <location>
        <position position="180"/>
    </location>
    <ligand>
        <name>NADP(+)</name>
        <dbReference type="ChEBI" id="CHEBI:58349"/>
    </ligand>
</feature>
<keyword evidence="6 12" id="KW-0686">Riboflavin biosynthesis</keyword>
<dbReference type="PANTHER" id="PTHR38011">
    <property type="entry name" value="DIHYDROFOLATE REDUCTASE FAMILY PROTEIN (AFU_ORTHOLOGUE AFUA_8G06820)"/>
    <property type="match status" value="1"/>
</dbReference>
<dbReference type="OrthoDB" id="9800865at2"/>
<feature type="binding site" evidence="15">
    <location>
        <position position="51"/>
    </location>
    <ligand>
        <name>Zn(2+)</name>
        <dbReference type="ChEBI" id="CHEBI:29105"/>
        <note>catalytic</note>
    </ligand>
</feature>
<comment type="similarity">
    <text evidence="5 12">In the C-terminal section; belongs to the HTP reductase family.</text>
</comment>
<evidence type="ECO:0000256" key="7">
    <source>
        <dbReference type="ARBA" id="ARBA00022723"/>
    </source>
</evidence>
<dbReference type="PIRSF" id="PIRSF006769">
    <property type="entry name" value="RibD"/>
    <property type="match status" value="1"/>
</dbReference>
<dbReference type="InterPro" id="IPR016192">
    <property type="entry name" value="APOBEC/CMP_deaminase_Zn-bd"/>
</dbReference>
<dbReference type="Pfam" id="PF01872">
    <property type="entry name" value="RibD_C"/>
    <property type="match status" value="1"/>
</dbReference>
<dbReference type="RefSeq" id="WP_085471984.1">
    <property type="nucleotide sequence ID" value="NZ_FXAU01000001.1"/>
</dbReference>
<dbReference type="PROSITE" id="PS00903">
    <property type="entry name" value="CYT_DCMP_DEAMINASES_1"/>
    <property type="match status" value="1"/>
</dbReference>
<comment type="similarity">
    <text evidence="4 12">In the N-terminal section; belongs to the cytidine and deoxycytidylate deaminase family.</text>
</comment>
<comment type="pathway">
    <text evidence="3 12">Cofactor biosynthesis; riboflavin biosynthesis; 5-amino-6-(D-ribitylamino)uracil from GTP: step 3/4.</text>
</comment>
<dbReference type="EC" id="3.5.4.26" evidence="12"/>
<comment type="function">
    <text evidence="1 12">Converts 2,5-diamino-6-(ribosylamino)-4(3h)-pyrimidinone 5'-phosphate into 5-amino-6-(ribosylamino)-2,4(1h,3h)-pyrimidinedione 5'-phosphate.</text>
</comment>
<keyword evidence="9 12" id="KW-0521">NADP</keyword>
<dbReference type="SUPFAM" id="SSF53927">
    <property type="entry name" value="Cytidine deaminase-like"/>
    <property type="match status" value="1"/>
</dbReference>
<evidence type="ECO:0000256" key="8">
    <source>
        <dbReference type="ARBA" id="ARBA00022833"/>
    </source>
</evidence>
<evidence type="ECO:0000256" key="6">
    <source>
        <dbReference type="ARBA" id="ARBA00022619"/>
    </source>
</evidence>
<evidence type="ECO:0000256" key="1">
    <source>
        <dbReference type="ARBA" id="ARBA00002151"/>
    </source>
</evidence>
<feature type="binding site" evidence="14">
    <location>
        <position position="194"/>
    </location>
    <ligand>
        <name>substrate</name>
    </ligand>
</feature>
<evidence type="ECO:0000256" key="10">
    <source>
        <dbReference type="ARBA" id="ARBA00023002"/>
    </source>
</evidence>
<dbReference type="Gene3D" id="3.40.140.10">
    <property type="entry name" value="Cytidine Deaminase, domain 2"/>
    <property type="match status" value="1"/>
</dbReference>
<feature type="binding site" evidence="15">
    <location>
        <position position="94"/>
    </location>
    <ligand>
        <name>Zn(2+)</name>
        <dbReference type="ChEBI" id="CHEBI:29105"/>
        <note>catalytic</note>
    </ligand>
</feature>
<evidence type="ECO:0000256" key="9">
    <source>
        <dbReference type="ARBA" id="ARBA00022857"/>
    </source>
</evidence>
<dbReference type="InterPro" id="IPR024072">
    <property type="entry name" value="DHFR-like_dom_sf"/>
</dbReference>
<feature type="domain" description="CMP/dCMP-type deaminase" evidence="16">
    <location>
        <begin position="2"/>
        <end position="132"/>
    </location>
</feature>
<gene>
    <name evidence="17" type="ORF">SAMN05660862_0745</name>
</gene>
<dbReference type="Gene3D" id="3.40.430.10">
    <property type="entry name" value="Dihydrofolate Reductase, subunit A"/>
    <property type="match status" value="1"/>
</dbReference>
<dbReference type="AlphaFoldDB" id="A0A1X7IF25"/>
<dbReference type="STRING" id="561061.SAMN05660862_0745"/>
<dbReference type="InterPro" id="IPR002125">
    <property type="entry name" value="CMP_dCMP_dom"/>
</dbReference>
<comment type="catalytic activity">
    <reaction evidence="12">
        <text>5-amino-6-(5-phospho-D-ribitylamino)uracil + NADP(+) = 5-amino-6-(5-phospho-D-ribosylamino)uracil + NADPH + H(+)</text>
        <dbReference type="Rhea" id="RHEA:17845"/>
        <dbReference type="ChEBI" id="CHEBI:15378"/>
        <dbReference type="ChEBI" id="CHEBI:57783"/>
        <dbReference type="ChEBI" id="CHEBI:58349"/>
        <dbReference type="ChEBI" id="CHEBI:58421"/>
        <dbReference type="ChEBI" id="CHEBI:58453"/>
        <dbReference type="EC" id="1.1.1.193"/>
    </reaction>
</comment>
<evidence type="ECO:0000256" key="11">
    <source>
        <dbReference type="ARBA" id="ARBA00023268"/>
    </source>
</evidence>
<name>A0A1X7IF25_9SPHI</name>
<feature type="binding site" evidence="15">
    <location>
        <position position="85"/>
    </location>
    <ligand>
        <name>Zn(2+)</name>
        <dbReference type="ChEBI" id="CHEBI:29105"/>
        <note>catalytic</note>
    </ligand>
</feature>
<reference evidence="17 18" key="1">
    <citation type="submission" date="2017-04" db="EMBL/GenBank/DDBJ databases">
        <authorList>
            <person name="Afonso C.L."/>
            <person name="Miller P.J."/>
            <person name="Scott M.A."/>
            <person name="Spackman E."/>
            <person name="Goraichik I."/>
            <person name="Dimitrov K.M."/>
            <person name="Suarez D.L."/>
            <person name="Swayne D.E."/>
        </authorList>
    </citation>
    <scope>NUCLEOTIDE SEQUENCE [LARGE SCALE GENOMIC DNA]</scope>
    <source>
        <strain evidence="17 18">DSM 22418</strain>
    </source>
</reference>
<feature type="binding site" evidence="14">
    <location>
        <position position="217"/>
    </location>
    <ligand>
        <name>substrate</name>
    </ligand>
</feature>
<dbReference type="Pfam" id="PF00383">
    <property type="entry name" value="dCMP_cyt_deam_1"/>
    <property type="match status" value="1"/>
</dbReference>
<proteinExistence type="inferred from homology"/>
<feature type="binding site" evidence="14">
    <location>
        <position position="210"/>
    </location>
    <ligand>
        <name>NADP(+)</name>
        <dbReference type="ChEBI" id="CHEBI:58349"/>
    </ligand>
</feature>
<protein>
    <recommendedName>
        <fullName evidence="12">Riboflavin biosynthesis protein RibD</fullName>
    </recommendedName>
    <domain>
        <recommendedName>
            <fullName evidence="12">Diaminohydroxyphosphoribosylaminopyrimidine deaminase</fullName>
            <shortName evidence="12">DRAP deaminase</shortName>
            <ecNumber evidence="12">3.5.4.26</ecNumber>
        </recommendedName>
        <alternativeName>
            <fullName evidence="12">Riboflavin-specific deaminase</fullName>
        </alternativeName>
    </domain>
    <domain>
        <recommendedName>
            <fullName evidence="12">5-amino-6-(5-phosphoribosylamino)uracil reductase</fullName>
            <ecNumber evidence="12">1.1.1.193</ecNumber>
        </recommendedName>
        <alternativeName>
            <fullName evidence="12">HTP reductase</fullName>
        </alternativeName>
    </domain>
</protein>
<dbReference type="UniPathway" id="UPA00275">
    <property type="reaction ID" value="UER00401"/>
</dbReference>
<organism evidence="17 18">
    <name type="scientific">Sphingobacterium psychroaquaticum</name>
    <dbReference type="NCBI Taxonomy" id="561061"/>
    <lineage>
        <taxon>Bacteria</taxon>
        <taxon>Pseudomonadati</taxon>
        <taxon>Bacteroidota</taxon>
        <taxon>Sphingobacteriia</taxon>
        <taxon>Sphingobacteriales</taxon>
        <taxon>Sphingobacteriaceae</taxon>
        <taxon>Sphingobacterium</taxon>
    </lineage>
</organism>
<keyword evidence="7 12" id="KW-0479">Metal-binding</keyword>
<dbReference type="InterPro" id="IPR002734">
    <property type="entry name" value="RibDG_C"/>
</dbReference>
<evidence type="ECO:0000256" key="13">
    <source>
        <dbReference type="PIRSR" id="PIRSR006769-1"/>
    </source>
</evidence>
<dbReference type="GO" id="GO:0008270">
    <property type="term" value="F:zinc ion binding"/>
    <property type="evidence" value="ECO:0007669"/>
    <property type="project" value="InterPro"/>
</dbReference>
<evidence type="ECO:0000313" key="17">
    <source>
        <dbReference type="EMBL" id="SMG13192.1"/>
    </source>
</evidence>
<keyword evidence="12" id="KW-0378">Hydrolase</keyword>
<keyword evidence="8 12" id="KW-0862">Zinc</keyword>
<feature type="binding site" evidence="14">
    <location>
        <position position="164"/>
    </location>
    <ligand>
        <name>NADP(+)</name>
        <dbReference type="ChEBI" id="CHEBI:58349"/>
    </ligand>
</feature>
<evidence type="ECO:0000313" key="18">
    <source>
        <dbReference type="Proteomes" id="UP000192980"/>
    </source>
</evidence>
<dbReference type="InterPro" id="IPR050765">
    <property type="entry name" value="Riboflavin_Biosynth_HTPR"/>
</dbReference>
<feature type="binding site" evidence="14">
    <location>
        <position position="206"/>
    </location>
    <ligand>
        <name>substrate</name>
    </ligand>
</feature>
<comment type="catalytic activity">
    <reaction evidence="12">
        <text>2,5-diamino-6-hydroxy-4-(5-phosphoribosylamino)-pyrimidine + H2O + H(+) = 5-amino-6-(5-phospho-D-ribosylamino)uracil + NH4(+)</text>
        <dbReference type="Rhea" id="RHEA:21868"/>
        <dbReference type="ChEBI" id="CHEBI:15377"/>
        <dbReference type="ChEBI" id="CHEBI:15378"/>
        <dbReference type="ChEBI" id="CHEBI:28938"/>
        <dbReference type="ChEBI" id="CHEBI:58453"/>
        <dbReference type="ChEBI" id="CHEBI:58614"/>
        <dbReference type="EC" id="3.5.4.26"/>
    </reaction>
</comment>
<keyword evidence="10 12" id="KW-0560">Oxidoreductase</keyword>
<dbReference type="EMBL" id="FXAU01000001">
    <property type="protein sequence ID" value="SMG13192.1"/>
    <property type="molecule type" value="Genomic_DNA"/>
</dbReference>
<accession>A0A1X7IF25</accession>
<dbReference type="CDD" id="cd01284">
    <property type="entry name" value="Riboflavin_deaminase-reductase"/>
    <property type="match status" value="1"/>
</dbReference>
<dbReference type="GO" id="GO:0008703">
    <property type="term" value="F:5-amino-6-(5-phosphoribosylamino)uracil reductase activity"/>
    <property type="evidence" value="ECO:0007669"/>
    <property type="project" value="UniProtKB-EC"/>
</dbReference>
<evidence type="ECO:0000256" key="14">
    <source>
        <dbReference type="PIRSR" id="PIRSR006769-2"/>
    </source>
</evidence>
<evidence type="ECO:0000256" key="2">
    <source>
        <dbReference type="ARBA" id="ARBA00004882"/>
    </source>
</evidence>
<sequence>MQAAEKYMQRCLDLAVLGAGTVSPNPMVGAVIVHQGKIIGEGYTSPYGGPHAEVNAVRAVIQAYGPDQAALLFAESTIYVSLEPCAHHGKTPPCADMLVHHGFREVVIGCLDPYARVNGAGIRKLQEAGIPVLVGVLEEACRFLNRRFFTRIRAQRPYVILKWAETADGYFSPKGGEQRWITNKASKQLVHKWRAEEDAILVGTTTALVDNPELTARLWHGLNPKRILIDKHLKVPDHAAIYNAEAETIVFNAKRTDWKGHIKHIELENFDLYLPQNILYQLYLMDVQSILIEGGAQTLQLFIDAGVWDEARVFVGPETWGAGIASPSLSALSTYSEKVGNDTLKWYYNEANR</sequence>
<dbReference type="InterPro" id="IPR004794">
    <property type="entry name" value="Eubact_RibD"/>
</dbReference>
<keyword evidence="18" id="KW-1185">Reference proteome</keyword>
<feature type="active site" description="Proton donor" evidence="13">
    <location>
        <position position="53"/>
    </location>
</feature>
<evidence type="ECO:0000256" key="12">
    <source>
        <dbReference type="PIRNR" id="PIRNR006769"/>
    </source>
</evidence>
<keyword evidence="11" id="KW-0511">Multifunctional enzyme</keyword>
<dbReference type="EC" id="1.1.1.193" evidence="12"/>
<dbReference type="GO" id="GO:0009231">
    <property type="term" value="P:riboflavin biosynthetic process"/>
    <property type="evidence" value="ECO:0007669"/>
    <property type="project" value="UniProtKB-UniPathway"/>
</dbReference>
<dbReference type="GO" id="GO:0008835">
    <property type="term" value="F:diaminohydroxyphosphoribosylaminopyrimidine deaminase activity"/>
    <property type="evidence" value="ECO:0007669"/>
    <property type="project" value="UniProtKB-EC"/>
</dbReference>
<comment type="cofactor">
    <cofactor evidence="12 15">
        <name>Zn(2+)</name>
        <dbReference type="ChEBI" id="CHEBI:29105"/>
    </cofactor>
    <text evidence="12 15">Binds 1 zinc ion.</text>
</comment>
<evidence type="ECO:0000256" key="4">
    <source>
        <dbReference type="ARBA" id="ARBA00005259"/>
    </source>
</evidence>
<evidence type="ECO:0000256" key="5">
    <source>
        <dbReference type="ARBA" id="ARBA00007417"/>
    </source>
</evidence>